<evidence type="ECO:0000256" key="1">
    <source>
        <dbReference type="ARBA" id="ARBA00012417"/>
    </source>
</evidence>
<organism evidence="6 7">
    <name type="scientific">Streptomyces violascens</name>
    <dbReference type="NCBI Taxonomy" id="67381"/>
    <lineage>
        <taxon>Bacteria</taxon>
        <taxon>Bacillati</taxon>
        <taxon>Actinomycetota</taxon>
        <taxon>Actinomycetes</taxon>
        <taxon>Kitasatosporales</taxon>
        <taxon>Streptomycetaceae</taxon>
        <taxon>Streptomyces</taxon>
    </lineage>
</organism>
<dbReference type="SMART" id="SM00482">
    <property type="entry name" value="POLAc"/>
    <property type="match status" value="1"/>
</dbReference>
<dbReference type="EMBL" id="BNDY01000001">
    <property type="protein sequence ID" value="GHI35756.1"/>
    <property type="molecule type" value="Genomic_DNA"/>
</dbReference>
<dbReference type="PRINTS" id="PR00868">
    <property type="entry name" value="DNAPOLI"/>
</dbReference>
<evidence type="ECO:0000256" key="4">
    <source>
        <dbReference type="SAM" id="MobiDB-lite"/>
    </source>
</evidence>
<keyword evidence="2" id="KW-0235">DNA replication</keyword>
<dbReference type="NCBIfam" id="NF011538">
    <property type="entry name" value="PRK14975.1-1"/>
    <property type="match status" value="1"/>
</dbReference>
<keyword evidence="7" id="KW-1185">Reference proteome</keyword>
<dbReference type="CDD" id="cd06444">
    <property type="entry name" value="DNA_pol_A"/>
    <property type="match status" value="1"/>
</dbReference>
<evidence type="ECO:0000313" key="6">
    <source>
        <dbReference type="EMBL" id="GHI35756.1"/>
    </source>
</evidence>
<feature type="region of interest" description="Disordered" evidence="4">
    <location>
        <begin position="111"/>
        <end position="136"/>
    </location>
</feature>
<feature type="domain" description="DNA-directed DNA polymerase family A palm" evidence="5">
    <location>
        <begin position="327"/>
        <end position="539"/>
    </location>
</feature>
<dbReference type="Pfam" id="PF00476">
    <property type="entry name" value="DNA_pol_A"/>
    <property type="match status" value="1"/>
</dbReference>
<gene>
    <name evidence="6" type="primary">polA</name>
    <name evidence="6" type="ORF">Sviol_01640</name>
</gene>
<accession>A0ABQ3QEP3</accession>
<comment type="catalytic activity">
    <reaction evidence="3">
        <text>DNA(n) + a 2'-deoxyribonucleoside 5'-triphosphate = DNA(n+1) + diphosphate</text>
        <dbReference type="Rhea" id="RHEA:22508"/>
        <dbReference type="Rhea" id="RHEA-COMP:17339"/>
        <dbReference type="Rhea" id="RHEA-COMP:17340"/>
        <dbReference type="ChEBI" id="CHEBI:33019"/>
        <dbReference type="ChEBI" id="CHEBI:61560"/>
        <dbReference type="ChEBI" id="CHEBI:173112"/>
        <dbReference type="EC" id="2.7.7.7"/>
    </reaction>
</comment>
<evidence type="ECO:0000256" key="3">
    <source>
        <dbReference type="ARBA" id="ARBA00049244"/>
    </source>
</evidence>
<comment type="caution">
    <text evidence="6">The sequence shown here is derived from an EMBL/GenBank/DDBJ whole genome shotgun (WGS) entry which is preliminary data.</text>
</comment>
<sequence length="580" mass="62955">MVDARLDRVNERWAVEATEGGGARLAPLGDDGLPTGEVREEADLIAAVRARPEVGRWVWRSTTEIYPRLLTAGVRVERCYDIEDAELLLLGHEGRLGEPRSAAAAWARLHNRPVPADPPPRAAEPGSQSSLFEPRNTSGLPFEALLDVYADQQRRYDRTEHPGRMRLLTASESAGMLVAAEMNRAGLPWRADVHRAVLHGLLGERYASGSPRTGGGGEPRRLAELADQVSAAFGRRVRPDLPADVVKAFGEAGMRIKSTRRWELAELDHPAVEPLIEYKKLYRIWTAHGWSWLQDWVRDGRFRPEYTPGGAASGRWTTNGGGALQIPKVIRQAVVADEGWRLVVADADQMEPRVLAAISRDPGLMEVAGHDGDLYTSLSDRAFSGDREHAKLALLGAIYGQTSGDGLKNLAALRRRFPLAVAYVDDAAKAGEEGRLVRTWLGRTSPPAAGAGEADEAGIPQDEGGQLAGPGGEFTPGYASSDARARGRFTRNFVVQGSAADWALLLLAALRQAIFTAGLRAELVFFQHDEVIVHCPAEEADTVAKAIRGAGELAGRIAFGDTPVRFPFTTAVVERYSDAK</sequence>
<evidence type="ECO:0000256" key="2">
    <source>
        <dbReference type="ARBA" id="ARBA00022705"/>
    </source>
</evidence>
<evidence type="ECO:0000259" key="5">
    <source>
        <dbReference type="SMART" id="SM00482"/>
    </source>
</evidence>
<dbReference type="SUPFAM" id="SSF56672">
    <property type="entry name" value="DNA/RNA polymerases"/>
    <property type="match status" value="1"/>
</dbReference>
<feature type="region of interest" description="Disordered" evidence="4">
    <location>
        <begin position="447"/>
        <end position="476"/>
    </location>
</feature>
<dbReference type="Gene3D" id="3.30.70.370">
    <property type="match status" value="1"/>
</dbReference>
<dbReference type="Gene3D" id="1.10.150.20">
    <property type="entry name" value="5' to 3' exonuclease, C-terminal subdomain"/>
    <property type="match status" value="1"/>
</dbReference>
<dbReference type="PANTHER" id="PTHR10133">
    <property type="entry name" value="DNA POLYMERASE I"/>
    <property type="match status" value="1"/>
</dbReference>
<evidence type="ECO:0000313" key="7">
    <source>
        <dbReference type="Proteomes" id="UP001050808"/>
    </source>
</evidence>
<dbReference type="Proteomes" id="UP001050808">
    <property type="component" value="Unassembled WGS sequence"/>
</dbReference>
<name>A0ABQ3QEP3_9ACTN</name>
<proteinExistence type="predicted"/>
<dbReference type="InterPro" id="IPR001098">
    <property type="entry name" value="DNA-dir_DNA_pol_A_palm_dom"/>
</dbReference>
<protein>
    <recommendedName>
        <fullName evidence="1">DNA-directed DNA polymerase</fullName>
        <ecNumber evidence="1">2.7.7.7</ecNumber>
    </recommendedName>
</protein>
<feature type="compositionally biased region" description="Polar residues" evidence="4">
    <location>
        <begin position="126"/>
        <end position="136"/>
    </location>
</feature>
<reference evidence="6" key="1">
    <citation type="submission" date="2024-05" db="EMBL/GenBank/DDBJ databases">
        <title>Whole genome shotgun sequence of Streptomyces violascens NBRC 12920.</title>
        <authorList>
            <person name="Komaki H."/>
            <person name="Tamura T."/>
        </authorList>
    </citation>
    <scope>NUCLEOTIDE SEQUENCE</scope>
    <source>
        <strain evidence="6">NBRC 12920</strain>
    </source>
</reference>
<dbReference type="InterPro" id="IPR043502">
    <property type="entry name" value="DNA/RNA_pol_sf"/>
</dbReference>
<dbReference type="PANTHER" id="PTHR10133:SF27">
    <property type="entry name" value="DNA POLYMERASE NU"/>
    <property type="match status" value="1"/>
</dbReference>
<dbReference type="InterPro" id="IPR002298">
    <property type="entry name" value="DNA_polymerase_A"/>
</dbReference>
<dbReference type="EC" id="2.7.7.7" evidence="1"/>